<evidence type="ECO:0000313" key="2">
    <source>
        <dbReference type="Proteomes" id="UP001195483"/>
    </source>
</evidence>
<dbReference type="AlphaFoldDB" id="A0AAE0RMF7"/>
<gene>
    <name evidence="1" type="ORF">CHS0354_002836</name>
</gene>
<sequence>MSRHVFLENDICYRKKKILEDITQPHLKNAEEGLKALLRQFDGKHNLSNVYSAGETLSSRENSAFYNRWITDQARQLKKSYEVEVAVLIDESVWNLYSPLVHALNPAAKEGLVKRKIREAYSHIMNGVNLRYKTIDDPEISISIKLRDFIFFQVTFCSAIDVDNINAEFGHFKQILYTRFGYYDIRYRREDKEKNERGILVY</sequence>
<accession>A0AAE0RMF7</accession>
<reference evidence="1" key="1">
    <citation type="journal article" date="2021" name="Genome Biol. Evol.">
        <title>A High-Quality Reference Genome for a Parasitic Bivalve with Doubly Uniparental Inheritance (Bivalvia: Unionida).</title>
        <authorList>
            <person name="Smith C.H."/>
        </authorList>
    </citation>
    <scope>NUCLEOTIDE SEQUENCE</scope>
    <source>
        <strain evidence="1">CHS0354</strain>
    </source>
</reference>
<keyword evidence="2" id="KW-1185">Reference proteome</keyword>
<organism evidence="1 2">
    <name type="scientific">Potamilus streckersoni</name>
    <dbReference type="NCBI Taxonomy" id="2493646"/>
    <lineage>
        <taxon>Eukaryota</taxon>
        <taxon>Metazoa</taxon>
        <taxon>Spiralia</taxon>
        <taxon>Lophotrochozoa</taxon>
        <taxon>Mollusca</taxon>
        <taxon>Bivalvia</taxon>
        <taxon>Autobranchia</taxon>
        <taxon>Heteroconchia</taxon>
        <taxon>Palaeoheterodonta</taxon>
        <taxon>Unionida</taxon>
        <taxon>Unionoidea</taxon>
        <taxon>Unionidae</taxon>
        <taxon>Ambleminae</taxon>
        <taxon>Lampsilini</taxon>
        <taxon>Potamilus</taxon>
    </lineage>
</organism>
<dbReference type="EMBL" id="JAEAOA010000226">
    <property type="protein sequence ID" value="KAK3576233.1"/>
    <property type="molecule type" value="Genomic_DNA"/>
</dbReference>
<evidence type="ECO:0000313" key="1">
    <source>
        <dbReference type="EMBL" id="KAK3576233.1"/>
    </source>
</evidence>
<protein>
    <submittedName>
        <fullName evidence="1">Uncharacterized protein</fullName>
    </submittedName>
</protein>
<dbReference type="Proteomes" id="UP001195483">
    <property type="component" value="Unassembled WGS sequence"/>
</dbReference>
<comment type="caution">
    <text evidence="1">The sequence shown here is derived from an EMBL/GenBank/DDBJ whole genome shotgun (WGS) entry which is preliminary data.</text>
</comment>
<proteinExistence type="predicted"/>
<name>A0AAE0RMF7_9BIVA</name>
<reference evidence="1" key="3">
    <citation type="submission" date="2023-05" db="EMBL/GenBank/DDBJ databases">
        <authorList>
            <person name="Smith C.H."/>
        </authorList>
    </citation>
    <scope>NUCLEOTIDE SEQUENCE</scope>
    <source>
        <strain evidence="1">CHS0354</strain>
        <tissue evidence="1">Mantle</tissue>
    </source>
</reference>
<reference evidence="1" key="2">
    <citation type="journal article" date="2021" name="Genome Biol. Evol.">
        <title>Developing a high-quality reference genome for a parasitic bivalve with doubly uniparental inheritance (Bivalvia: Unionida).</title>
        <authorList>
            <person name="Smith C.H."/>
        </authorList>
    </citation>
    <scope>NUCLEOTIDE SEQUENCE</scope>
    <source>
        <strain evidence="1">CHS0354</strain>
        <tissue evidence="1">Mantle</tissue>
    </source>
</reference>